<accession>A0A6J7QGB7</accession>
<comment type="cofactor">
    <cofactor evidence="1">
        <name>a divalent metal cation</name>
        <dbReference type="ChEBI" id="CHEBI:60240"/>
    </cofactor>
</comment>
<gene>
    <name evidence="3" type="ORF">UFOPK4061_00975</name>
</gene>
<evidence type="ECO:0000313" key="3">
    <source>
        <dbReference type="EMBL" id="CAB5013264.1"/>
    </source>
</evidence>
<dbReference type="InterPro" id="IPR029001">
    <property type="entry name" value="ITPase-like_fam"/>
</dbReference>
<protein>
    <submittedName>
        <fullName evidence="3">Unannotated protein</fullName>
    </submittedName>
</protein>
<dbReference type="Gene3D" id="3.90.950.10">
    <property type="match status" value="1"/>
</dbReference>
<keyword evidence="2" id="KW-0378">Hydrolase</keyword>
<dbReference type="AlphaFoldDB" id="A0A6J7QGB7"/>
<dbReference type="InterPro" id="IPR003697">
    <property type="entry name" value="Maf-like"/>
</dbReference>
<dbReference type="HAMAP" id="MF_00528">
    <property type="entry name" value="Maf"/>
    <property type="match status" value="1"/>
</dbReference>
<dbReference type="SUPFAM" id="SSF52972">
    <property type="entry name" value="ITPase-like"/>
    <property type="match status" value="1"/>
</dbReference>
<organism evidence="3">
    <name type="scientific">freshwater metagenome</name>
    <dbReference type="NCBI Taxonomy" id="449393"/>
    <lineage>
        <taxon>unclassified sequences</taxon>
        <taxon>metagenomes</taxon>
        <taxon>ecological metagenomes</taxon>
    </lineage>
</organism>
<proteinExistence type="inferred from homology"/>
<name>A0A6J7QGB7_9ZZZZ</name>
<dbReference type="PANTHER" id="PTHR43213:SF5">
    <property type="entry name" value="BIFUNCTIONAL DTTP_UTP PYROPHOSPHATASE_METHYLTRANSFERASE PROTEIN-RELATED"/>
    <property type="match status" value="1"/>
</dbReference>
<dbReference type="EMBL" id="CAFBPD010000166">
    <property type="protein sequence ID" value="CAB5013264.1"/>
    <property type="molecule type" value="Genomic_DNA"/>
</dbReference>
<evidence type="ECO:0000256" key="2">
    <source>
        <dbReference type="ARBA" id="ARBA00022801"/>
    </source>
</evidence>
<dbReference type="NCBIfam" id="TIGR00172">
    <property type="entry name" value="maf"/>
    <property type="match status" value="1"/>
</dbReference>
<dbReference type="CDD" id="cd00555">
    <property type="entry name" value="Maf"/>
    <property type="match status" value="1"/>
</dbReference>
<reference evidence="3" key="1">
    <citation type="submission" date="2020-05" db="EMBL/GenBank/DDBJ databases">
        <authorList>
            <person name="Chiriac C."/>
            <person name="Salcher M."/>
            <person name="Ghai R."/>
            <person name="Kavagutti S V."/>
        </authorList>
    </citation>
    <scope>NUCLEOTIDE SEQUENCE</scope>
</reference>
<dbReference type="PIRSF" id="PIRSF006305">
    <property type="entry name" value="Maf"/>
    <property type="match status" value="1"/>
</dbReference>
<sequence>MGAQEPAGAACPAARLRRLARIDNASVSGIRLVLASASPARKRVLIEAGITPIVQVSQVDEETMTAELEPIPPADLALELARAKALDVAAHFIGHDDTLVIGCDSVFDLDGIAYGKPLTAAVAIERIRGMSGRTGSLHTGHWAILGDQSAGRTTTTELTFAELSDTEIAGYVATGEPLNVAGSFTLDGRSAPFIRSITGDPSNVIGISMPTLRDLAGDLGLSWADLWTST</sequence>
<dbReference type="GO" id="GO:0047429">
    <property type="term" value="F:nucleoside triphosphate diphosphatase activity"/>
    <property type="evidence" value="ECO:0007669"/>
    <property type="project" value="InterPro"/>
</dbReference>
<dbReference type="PANTHER" id="PTHR43213">
    <property type="entry name" value="BIFUNCTIONAL DTTP/UTP PYROPHOSPHATASE/METHYLTRANSFERASE PROTEIN-RELATED"/>
    <property type="match status" value="1"/>
</dbReference>
<evidence type="ECO:0000256" key="1">
    <source>
        <dbReference type="ARBA" id="ARBA00001968"/>
    </source>
</evidence>
<dbReference type="Pfam" id="PF02545">
    <property type="entry name" value="Maf"/>
    <property type="match status" value="1"/>
</dbReference>